<evidence type="ECO:0000256" key="3">
    <source>
        <dbReference type="ARBA" id="ARBA00016337"/>
    </source>
</evidence>
<dbReference type="RefSeq" id="WP_379765750.1">
    <property type="nucleotide sequence ID" value="NZ_JBHSCL010000009.1"/>
</dbReference>
<comment type="caution">
    <text evidence="12">The sequence shown here is derived from an EMBL/GenBank/DDBJ whole genome shotgun (WGS) entry which is preliminary data.</text>
</comment>
<keyword evidence="4 11" id="KW-0285">Flavoprotein</keyword>
<organism evidence="12 13">
    <name type="scientific">Flagellimonas marina</name>
    <dbReference type="NCBI Taxonomy" id="1775168"/>
    <lineage>
        <taxon>Bacteria</taxon>
        <taxon>Pseudomonadati</taxon>
        <taxon>Bacteroidota</taxon>
        <taxon>Flavobacteriia</taxon>
        <taxon>Flavobacteriales</taxon>
        <taxon>Flavobacteriaceae</taxon>
        <taxon>Flagellimonas</taxon>
    </lineage>
</organism>
<dbReference type="GO" id="GO:0016740">
    <property type="term" value="F:transferase activity"/>
    <property type="evidence" value="ECO:0007669"/>
    <property type="project" value="UniProtKB-KW"/>
</dbReference>
<dbReference type="PANTHER" id="PTHR30040:SF2">
    <property type="entry name" value="FAD:PROTEIN FMN TRANSFERASE"/>
    <property type="match status" value="1"/>
</dbReference>
<comment type="cofactor">
    <cofactor evidence="1">
        <name>Mg(2+)</name>
        <dbReference type="ChEBI" id="CHEBI:18420"/>
    </cofactor>
</comment>
<evidence type="ECO:0000256" key="1">
    <source>
        <dbReference type="ARBA" id="ARBA00001946"/>
    </source>
</evidence>
<evidence type="ECO:0000256" key="11">
    <source>
        <dbReference type="PIRNR" id="PIRNR006268"/>
    </source>
</evidence>
<evidence type="ECO:0000256" key="2">
    <source>
        <dbReference type="ARBA" id="ARBA00011955"/>
    </source>
</evidence>
<evidence type="ECO:0000256" key="9">
    <source>
        <dbReference type="ARBA" id="ARBA00031306"/>
    </source>
</evidence>
<proteinExistence type="inferred from homology"/>
<evidence type="ECO:0000256" key="6">
    <source>
        <dbReference type="ARBA" id="ARBA00022723"/>
    </source>
</evidence>
<evidence type="ECO:0000313" key="13">
    <source>
        <dbReference type="Proteomes" id="UP001595841"/>
    </source>
</evidence>
<sequence>MLRLTLFVLCTLTKISGLSGQDLERYSFSRPAMGTQLNIILYATSAQKANEASKAMFERVDYLNSILSDYNPESEVNLLYQKSQSNTWVSVSDDLFELLNLSKKISKSTQGAFDVTLGKYTRLWRQSRKEKKLPSVGELIDRKVFGYQNIRLRAKDKSVKIKNPEILIDFGGIAKGYTAQQLLILLEENCIEHALVDFGGDITASAAPPHKTGWHIEVNYGEGKGEVSEILSVRNLSVATSGDRYQKIKTNDNTYSHIIDPATGLGITKPVQVTVISKSGALADSYATAFSVMGLERIKKFVRKPKNQNVHALVSYVENNTLKVWKSPKFDTFNTAQK</sequence>
<keyword evidence="13" id="KW-1185">Reference proteome</keyword>
<dbReference type="InterPro" id="IPR024932">
    <property type="entry name" value="ApbE"/>
</dbReference>
<dbReference type="Pfam" id="PF02424">
    <property type="entry name" value="ApbE"/>
    <property type="match status" value="1"/>
</dbReference>
<dbReference type="SUPFAM" id="SSF143631">
    <property type="entry name" value="ApbE-like"/>
    <property type="match status" value="1"/>
</dbReference>
<keyword evidence="7 11" id="KW-0274">FAD</keyword>
<evidence type="ECO:0000313" key="12">
    <source>
        <dbReference type="EMBL" id="MFC4221279.1"/>
    </source>
</evidence>
<accession>A0ABV8PM48</accession>
<reference evidence="13" key="1">
    <citation type="journal article" date="2019" name="Int. J. Syst. Evol. Microbiol.">
        <title>The Global Catalogue of Microorganisms (GCM) 10K type strain sequencing project: providing services to taxonomists for standard genome sequencing and annotation.</title>
        <authorList>
            <consortium name="The Broad Institute Genomics Platform"/>
            <consortium name="The Broad Institute Genome Sequencing Center for Infectious Disease"/>
            <person name="Wu L."/>
            <person name="Ma J."/>
        </authorList>
    </citation>
    <scope>NUCLEOTIDE SEQUENCE [LARGE SCALE GENOMIC DNA]</scope>
    <source>
        <strain evidence="13">CGMCC 1.15774</strain>
    </source>
</reference>
<name>A0ABV8PM48_9FLAO</name>
<evidence type="ECO:0000256" key="7">
    <source>
        <dbReference type="ARBA" id="ARBA00022827"/>
    </source>
</evidence>
<evidence type="ECO:0000256" key="10">
    <source>
        <dbReference type="ARBA" id="ARBA00048540"/>
    </source>
</evidence>
<evidence type="ECO:0000256" key="4">
    <source>
        <dbReference type="ARBA" id="ARBA00022630"/>
    </source>
</evidence>
<keyword evidence="6 11" id="KW-0479">Metal-binding</keyword>
<dbReference type="PANTHER" id="PTHR30040">
    <property type="entry name" value="THIAMINE BIOSYNTHESIS LIPOPROTEIN APBE"/>
    <property type="match status" value="1"/>
</dbReference>
<dbReference type="PIRSF" id="PIRSF006268">
    <property type="entry name" value="ApbE"/>
    <property type="match status" value="1"/>
</dbReference>
<dbReference type="EMBL" id="JBHSCL010000009">
    <property type="protein sequence ID" value="MFC4221279.1"/>
    <property type="molecule type" value="Genomic_DNA"/>
</dbReference>
<evidence type="ECO:0000256" key="5">
    <source>
        <dbReference type="ARBA" id="ARBA00022679"/>
    </source>
</evidence>
<comment type="catalytic activity">
    <reaction evidence="10 11">
        <text>L-threonyl-[protein] + FAD = FMN-L-threonyl-[protein] + AMP + H(+)</text>
        <dbReference type="Rhea" id="RHEA:36847"/>
        <dbReference type="Rhea" id="RHEA-COMP:11060"/>
        <dbReference type="Rhea" id="RHEA-COMP:11061"/>
        <dbReference type="ChEBI" id="CHEBI:15378"/>
        <dbReference type="ChEBI" id="CHEBI:30013"/>
        <dbReference type="ChEBI" id="CHEBI:57692"/>
        <dbReference type="ChEBI" id="CHEBI:74257"/>
        <dbReference type="ChEBI" id="CHEBI:456215"/>
        <dbReference type="EC" id="2.7.1.180"/>
    </reaction>
</comment>
<dbReference type="Proteomes" id="UP001595841">
    <property type="component" value="Unassembled WGS sequence"/>
</dbReference>
<gene>
    <name evidence="12" type="ORF">ACFOWS_14095</name>
</gene>
<keyword evidence="5 11" id="KW-0808">Transferase</keyword>
<keyword evidence="8 11" id="KW-0460">Magnesium</keyword>
<dbReference type="EC" id="2.7.1.180" evidence="2 11"/>
<dbReference type="Gene3D" id="3.10.520.10">
    <property type="entry name" value="ApbE-like domains"/>
    <property type="match status" value="1"/>
</dbReference>
<dbReference type="InterPro" id="IPR003374">
    <property type="entry name" value="ApbE-like_sf"/>
</dbReference>
<protein>
    <recommendedName>
        <fullName evidence="3 11">FAD:protein FMN transferase</fullName>
        <ecNumber evidence="2 11">2.7.1.180</ecNumber>
    </recommendedName>
    <alternativeName>
        <fullName evidence="9 11">Flavin transferase</fullName>
    </alternativeName>
</protein>
<comment type="similarity">
    <text evidence="11">Belongs to the ApbE family.</text>
</comment>
<evidence type="ECO:0000256" key="8">
    <source>
        <dbReference type="ARBA" id="ARBA00022842"/>
    </source>
</evidence>